<evidence type="ECO:0000313" key="1">
    <source>
        <dbReference type="EMBL" id="ELY54943.1"/>
    </source>
</evidence>
<evidence type="ECO:0000313" key="2">
    <source>
        <dbReference type="Proteomes" id="UP000011688"/>
    </source>
</evidence>
<dbReference type="Proteomes" id="UP000011688">
    <property type="component" value="Unassembled WGS sequence"/>
</dbReference>
<dbReference type="AlphaFoldDB" id="L9X2X5"/>
<keyword evidence="2" id="KW-1185">Reference proteome</keyword>
<gene>
    <name evidence="1" type="ORF">C491_17639</name>
</gene>
<comment type="caution">
    <text evidence="1">The sequence shown here is derived from an EMBL/GenBank/DDBJ whole genome shotgun (WGS) entry which is preliminary data.</text>
</comment>
<dbReference type="EMBL" id="AOIB01000033">
    <property type="protein sequence ID" value="ELY54943.1"/>
    <property type="molecule type" value="Genomic_DNA"/>
</dbReference>
<name>L9X2X5_9EURY</name>
<proteinExistence type="predicted"/>
<sequence length="68" mass="8049">MVENVIVELQNGRRLTFDEVVVLDRTNGKWLRCVRAEPSSRENLPETTKYYHFASDVDQVRWRTPTPE</sequence>
<dbReference type="RefSeq" id="WP_005558572.1">
    <property type="nucleotide sequence ID" value="NZ_AOIB01000033.1"/>
</dbReference>
<protein>
    <submittedName>
        <fullName evidence="1">Uncharacterized protein</fullName>
    </submittedName>
</protein>
<accession>L9X2X5</accession>
<organism evidence="1 2">
    <name type="scientific">Natronococcus amylolyticus DSM 10524</name>
    <dbReference type="NCBI Taxonomy" id="1227497"/>
    <lineage>
        <taxon>Archaea</taxon>
        <taxon>Methanobacteriati</taxon>
        <taxon>Methanobacteriota</taxon>
        <taxon>Stenosarchaea group</taxon>
        <taxon>Halobacteria</taxon>
        <taxon>Halobacteriales</taxon>
        <taxon>Natrialbaceae</taxon>
        <taxon>Natronococcus</taxon>
    </lineage>
</organism>
<reference evidence="1 2" key="1">
    <citation type="journal article" date="2014" name="PLoS Genet.">
        <title>Phylogenetically driven sequencing of extremely halophilic archaea reveals strategies for static and dynamic osmo-response.</title>
        <authorList>
            <person name="Becker E.A."/>
            <person name="Seitzer P.M."/>
            <person name="Tritt A."/>
            <person name="Larsen D."/>
            <person name="Krusor M."/>
            <person name="Yao A.I."/>
            <person name="Wu D."/>
            <person name="Madern D."/>
            <person name="Eisen J.A."/>
            <person name="Darling A.E."/>
            <person name="Facciotti M.T."/>
        </authorList>
    </citation>
    <scope>NUCLEOTIDE SEQUENCE [LARGE SCALE GENOMIC DNA]</scope>
    <source>
        <strain evidence="1 2">DSM 10524</strain>
    </source>
</reference>